<dbReference type="PANTHER" id="PTHR13561:SF20">
    <property type="entry name" value="DNA TOPOISOMERASE 2-BINDING PROTEIN 1"/>
    <property type="match status" value="1"/>
</dbReference>
<organism evidence="4">
    <name type="scientific">Arion vulgaris</name>
    <dbReference type="NCBI Taxonomy" id="1028688"/>
    <lineage>
        <taxon>Eukaryota</taxon>
        <taxon>Metazoa</taxon>
        <taxon>Spiralia</taxon>
        <taxon>Lophotrochozoa</taxon>
        <taxon>Mollusca</taxon>
        <taxon>Gastropoda</taxon>
        <taxon>Heterobranchia</taxon>
        <taxon>Euthyneura</taxon>
        <taxon>Panpulmonata</taxon>
        <taxon>Eupulmonata</taxon>
        <taxon>Stylommatophora</taxon>
        <taxon>Helicina</taxon>
        <taxon>Arionoidea</taxon>
        <taxon>Arionidae</taxon>
        <taxon>Arion</taxon>
    </lineage>
</organism>
<dbReference type="SMART" id="SM00292">
    <property type="entry name" value="BRCT"/>
    <property type="match status" value="2"/>
</dbReference>
<dbReference type="Gene3D" id="3.40.50.10190">
    <property type="entry name" value="BRCT domain"/>
    <property type="match status" value="2"/>
</dbReference>
<dbReference type="InterPro" id="IPR001357">
    <property type="entry name" value="BRCT_dom"/>
</dbReference>
<dbReference type="PANTHER" id="PTHR13561">
    <property type="entry name" value="DNA REPLICATION REGULATOR DPB11-RELATED"/>
    <property type="match status" value="1"/>
</dbReference>
<dbReference type="PROSITE" id="PS50172">
    <property type="entry name" value="BRCT"/>
    <property type="match status" value="2"/>
</dbReference>
<evidence type="ECO:0000256" key="1">
    <source>
        <dbReference type="ARBA" id="ARBA00022737"/>
    </source>
</evidence>
<reference evidence="4" key="1">
    <citation type="submission" date="2014-12" db="EMBL/GenBank/DDBJ databases">
        <title>Insight into the proteome of Arion vulgaris.</title>
        <authorList>
            <person name="Aradska J."/>
            <person name="Bulat T."/>
            <person name="Smidak R."/>
            <person name="Sarate P."/>
            <person name="Gangsoo J."/>
            <person name="Sialana F."/>
            <person name="Bilban M."/>
            <person name="Lubec G."/>
        </authorList>
    </citation>
    <scope>NUCLEOTIDE SEQUENCE</scope>
    <source>
        <tissue evidence="4">Skin</tissue>
    </source>
</reference>
<dbReference type="Pfam" id="PF12738">
    <property type="entry name" value="PTCB-BRCT"/>
    <property type="match status" value="1"/>
</dbReference>
<evidence type="ECO:0000313" key="4">
    <source>
        <dbReference type="EMBL" id="CEK59293.1"/>
    </source>
</evidence>
<dbReference type="EMBL" id="HACG01012428">
    <property type="protein sequence ID" value="CEK59293.1"/>
    <property type="molecule type" value="Transcribed_RNA"/>
</dbReference>
<feature type="compositionally biased region" description="Basic and acidic residues" evidence="2">
    <location>
        <begin position="8"/>
        <end position="25"/>
    </location>
</feature>
<feature type="domain" description="BRCT" evidence="3">
    <location>
        <begin position="100"/>
        <end position="186"/>
    </location>
</feature>
<protein>
    <recommendedName>
        <fullName evidence="3">BRCT domain-containing protein</fullName>
    </recommendedName>
</protein>
<dbReference type="CDD" id="cd18434">
    <property type="entry name" value="BRCT_TopBP1_rpt5"/>
    <property type="match status" value="1"/>
</dbReference>
<sequence>TNQVSVDGLRKDKMVKENSKNERQFDSQAFQMEAPSDLEMAELLSQYMQPQDKRKQNTMVAGEEGQIQKNGDEQDVTIQAPEEEEENALTQDPNGEENGVDKGIFHQMKFIILGFNEEETEQLTVLIEDKGGCVLACGKTRQVADIAIVPLMGFPVDVTVSEILTNAWLQMCVEGDQVLPYDGWLSRPIELPETEPLSSCCLCVSGYVGVERECIMHLAQLLGARCQDHFARKSKKDLKANTHLVVNYPSGSKYEAAKKWTIPAVGREWISACLKTGKHVPEDDYFIEVLEKKRLQ</sequence>
<proteinExistence type="predicted"/>
<dbReference type="SUPFAM" id="SSF52113">
    <property type="entry name" value="BRCT domain"/>
    <property type="match status" value="1"/>
</dbReference>
<evidence type="ECO:0000259" key="3">
    <source>
        <dbReference type="PROSITE" id="PS50172"/>
    </source>
</evidence>
<dbReference type="GO" id="GO:0006270">
    <property type="term" value="P:DNA replication initiation"/>
    <property type="evidence" value="ECO:0007669"/>
    <property type="project" value="TreeGrafter"/>
</dbReference>
<keyword evidence="1" id="KW-0677">Repeat</keyword>
<feature type="non-terminal residue" evidence="4">
    <location>
        <position position="296"/>
    </location>
</feature>
<accession>A0A0B6YSS9</accession>
<dbReference type="GO" id="GO:0007095">
    <property type="term" value="P:mitotic G2 DNA damage checkpoint signaling"/>
    <property type="evidence" value="ECO:0007669"/>
    <property type="project" value="TreeGrafter"/>
</dbReference>
<gene>
    <name evidence="4" type="primary">ORF35826</name>
</gene>
<feature type="domain" description="BRCT" evidence="3">
    <location>
        <begin position="192"/>
        <end position="287"/>
    </location>
</feature>
<feature type="region of interest" description="Disordered" evidence="2">
    <location>
        <begin position="48"/>
        <end position="75"/>
    </location>
</feature>
<feature type="region of interest" description="Disordered" evidence="2">
    <location>
        <begin position="1"/>
        <end position="27"/>
    </location>
</feature>
<feature type="non-terminal residue" evidence="4">
    <location>
        <position position="1"/>
    </location>
</feature>
<dbReference type="InterPro" id="IPR036420">
    <property type="entry name" value="BRCT_dom_sf"/>
</dbReference>
<name>A0A0B6YSS9_9EUPU</name>
<dbReference type="AlphaFoldDB" id="A0A0B6YSS9"/>
<evidence type="ECO:0000256" key="2">
    <source>
        <dbReference type="SAM" id="MobiDB-lite"/>
    </source>
</evidence>
<dbReference type="GO" id="GO:0033314">
    <property type="term" value="P:mitotic DNA replication checkpoint signaling"/>
    <property type="evidence" value="ECO:0007669"/>
    <property type="project" value="TreeGrafter"/>
</dbReference>